<organism evidence="1 2">
    <name type="scientific">Fusarium pseudocircinatum</name>
    <dbReference type="NCBI Taxonomy" id="56676"/>
    <lineage>
        <taxon>Eukaryota</taxon>
        <taxon>Fungi</taxon>
        <taxon>Dikarya</taxon>
        <taxon>Ascomycota</taxon>
        <taxon>Pezizomycotina</taxon>
        <taxon>Sordariomycetes</taxon>
        <taxon>Hypocreomycetidae</taxon>
        <taxon>Hypocreales</taxon>
        <taxon>Nectriaceae</taxon>
        <taxon>Fusarium</taxon>
        <taxon>Fusarium fujikuroi species complex</taxon>
    </lineage>
</organism>
<evidence type="ECO:0000313" key="1">
    <source>
        <dbReference type="EMBL" id="KAF5579691.1"/>
    </source>
</evidence>
<proteinExistence type="predicted"/>
<evidence type="ECO:0000313" key="2">
    <source>
        <dbReference type="Proteomes" id="UP000546213"/>
    </source>
</evidence>
<gene>
    <name evidence="1" type="ORF">FPCIR_10997</name>
</gene>
<dbReference type="Proteomes" id="UP000546213">
    <property type="component" value="Unassembled WGS sequence"/>
</dbReference>
<comment type="caution">
    <text evidence="1">The sequence shown here is derived from an EMBL/GenBank/DDBJ whole genome shotgun (WGS) entry which is preliminary data.</text>
</comment>
<dbReference type="EMBL" id="JAAOAS010000329">
    <property type="protein sequence ID" value="KAF5579691.1"/>
    <property type="molecule type" value="Genomic_DNA"/>
</dbReference>
<name>A0A8H5KWC7_9HYPO</name>
<protein>
    <submittedName>
        <fullName evidence="1">Uncharacterized protein</fullName>
    </submittedName>
</protein>
<dbReference type="AlphaFoldDB" id="A0A8H5KWC7"/>
<dbReference type="OrthoDB" id="5091123at2759"/>
<sequence>MPEEPVRKFSGSALQVGHFKEDVPGYPPSLSANRKKDAKAYLMVKLFGASRPLTFFLWRDADGNPVNKRYIQMAEGLDIEDLKRDLMVMYNLREILIITNYNEEMKVARDRIALRKCELRGETYELPADQEEDDREIWFCSKKDPEMN</sequence>
<keyword evidence="2" id="KW-1185">Reference proteome</keyword>
<accession>A0A8H5KWC7</accession>
<reference evidence="1 2" key="1">
    <citation type="submission" date="2020-05" db="EMBL/GenBank/DDBJ databases">
        <title>Identification and distribution of gene clusters putatively required for synthesis of sphingolipid metabolism inhibitors in phylogenetically diverse species of the filamentous fungus Fusarium.</title>
        <authorList>
            <person name="Kim H.-S."/>
            <person name="Busman M."/>
            <person name="Brown D.W."/>
            <person name="Divon H."/>
            <person name="Uhlig S."/>
            <person name="Proctor R.H."/>
        </authorList>
    </citation>
    <scope>NUCLEOTIDE SEQUENCE [LARGE SCALE GENOMIC DNA]</scope>
    <source>
        <strain evidence="1 2">NRRL 36939</strain>
    </source>
</reference>